<sequence>MTVRVSRLDNGLTVVTDPMPNIMTAAVALTVNAGARHETQAQHGIAHMLEHMAFKGTATRSAAEIVGAIERVGGSLNAATSHENTVYAARILAEDVPLAVTLIGDIIENSRLEPEELAREQGVVLSEIGEAEDTPDDLVFEMMSETAFPDQPLGRPILGTRDSVRAMTVDSIRGYLSGHYRPGSMILSAAGAVDHDSFCAMAADAFRMSDGREASSFAPARYQGGITTRARDLDQTHLVLGFEGAPTGSDGFFTADIASTILGGGMSSRLFQEARERRGLCYSIYAYSWGFAETGLFGVYAGTAPEDVADLSDVIRHEICAMAQGVTEDEIASACAQSKAGLLMSLENCASRAEQIARHLVVFGEVLPAEVLVARLEAVTAEDVSAFMQRVAAEAEATVSIVGPGDPAASAQRIAAAYGSG</sequence>
<reference evidence="7 8" key="1">
    <citation type="journal article" date="2016" name="Int. J. Syst. Evol. Microbiol.">
        <title>Pyruvatibacter mobilis gen. nov., sp. nov., a marine bacterium from the culture broth of Picochlorum sp. 122.</title>
        <authorList>
            <person name="Wang G."/>
            <person name="Tang M."/>
            <person name="Wu H."/>
            <person name="Dai S."/>
            <person name="Li T."/>
            <person name="Chen C."/>
            <person name="He H."/>
            <person name="Fan J."/>
            <person name="Xiang W."/>
            <person name="Li X."/>
        </authorList>
    </citation>
    <scope>NUCLEOTIDE SEQUENCE [LARGE SCALE GENOMIC DNA]</scope>
    <source>
        <strain evidence="7 8">GYP-11</strain>
    </source>
</reference>
<dbReference type="Pfam" id="PF05193">
    <property type="entry name" value="Peptidase_M16_C"/>
    <property type="match status" value="1"/>
</dbReference>
<dbReference type="Proteomes" id="UP000470384">
    <property type="component" value="Unassembled WGS sequence"/>
</dbReference>
<keyword evidence="3" id="KW-0482">Metalloprotease</keyword>
<comment type="similarity">
    <text evidence="2 4">Belongs to the peptidase M16 family.</text>
</comment>
<dbReference type="PANTHER" id="PTHR11851:SF49">
    <property type="entry name" value="MITOCHONDRIAL-PROCESSING PEPTIDASE SUBUNIT ALPHA"/>
    <property type="match status" value="1"/>
</dbReference>
<feature type="domain" description="Peptidase M16 N-terminal" evidence="5">
    <location>
        <begin position="14"/>
        <end position="160"/>
    </location>
</feature>
<comment type="caution">
    <text evidence="7">The sequence shown here is derived from an EMBL/GenBank/DDBJ whole genome shotgun (WGS) entry which is preliminary data.</text>
</comment>
<dbReference type="SUPFAM" id="SSF63411">
    <property type="entry name" value="LuxS/MPP-like metallohydrolase"/>
    <property type="match status" value="2"/>
</dbReference>
<dbReference type="InterPro" id="IPR011765">
    <property type="entry name" value="Pept_M16_N"/>
</dbReference>
<dbReference type="Pfam" id="PF00675">
    <property type="entry name" value="Peptidase_M16"/>
    <property type="match status" value="1"/>
</dbReference>
<gene>
    <name evidence="7" type="ORF">GTQ45_10955</name>
</gene>
<comment type="cofactor">
    <cofactor evidence="1">
        <name>Zn(2+)</name>
        <dbReference type="ChEBI" id="CHEBI:29105"/>
    </cofactor>
</comment>
<dbReference type="InterPro" id="IPR007863">
    <property type="entry name" value="Peptidase_M16_C"/>
</dbReference>
<dbReference type="InterPro" id="IPR001431">
    <property type="entry name" value="Pept_M16_Zn_BS"/>
</dbReference>
<dbReference type="RefSeq" id="WP_160588328.1">
    <property type="nucleotide sequence ID" value="NZ_BMHN01000001.1"/>
</dbReference>
<evidence type="ECO:0000259" key="6">
    <source>
        <dbReference type="Pfam" id="PF05193"/>
    </source>
</evidence>
<evidence type="ECO:0000313" key="7">
    <source>
        <dbReference type="EMBL" id="NBG96251.1"/>
    </source>
</evidence>
<dbReference type="GO" id="GO:0046872">
    <property type="term" value="F:metal ion binding"/>
    <property type="evidence" value="ECO:0007669"/>
    <property type="project" value="InterPro"/>
</dbReference>
<keyword evidence="8" id="KW-1185">Reference proteome</keyword>
<dbReference type="InterPro" id="IPR011249">
    <property type="entry name" value="Metalloenz_LuxS/M16"/>
</dbReference>
<name>A0A845QDZ4_9HYPH</name>
<evidence type="ECO:0000256" key="1">
    <source>
        <dbReference type="ARBA" id="ARBA00001947"/>
    </source>
</evidence>
<proteinExistence type="inferred from homology"/>
<dbReference type="GeneID" id="300655400"/>
<dbReference type="GO" id="GO:0006508">
    <property type="term" value="P:proteolysis"/>
    <property type="evidence" value="ECO:0007669"/>
    <property type="project" value="InterPro"/>
</dbReference>
<keyword evidence="3" id="KW-0645">Protease</keyword>
<dbReference type="AlphaFoldDB" id="A0A845QDZ4"/>
<dbReference type="InterPro" id="IPR050361">
    <property type="entry name" value="MPP/UQCRC_Complex"/>
</dbReference>
<dbReference type="FunFam" id="3.30.830.10:FF:000008">
    <property type="entry name" value="Mitochondrial-processing peptidase subunit beta"/>
    <property type="match status" value="1"/>
</dbReference>
<evidence type="ECO:0000313" key="8">
    <source>
        <dbReference type="Proteomes" id="UP000470384"/>
    </source>
</evidence>
<dbReference type="OrthoDB" id="9811314at2"/>
<dbReference type="PANTHER" id="PTHR11851">
    <property type="entry name" value="METALLOPROTEASE"/>
    <property type="match status" value="1"/>
</dbReference>
<feature type="domain" description="Peptidase M16 C-terminal" evidence="6">
    <location>
        <begin position="167"/>
        <end position="337"/>
    </location>
</feature>
<dbReference type="Gene3D" id="3.30.830.10">
    <property type="entry name" value="Metalloenzyme, LuxS/M16 peptidase-like"/>
    <property type="match status" value="2"/>
</dbReference>
<dbReference type="PROSITE" id="PS00143">
    <property type="entry name" value="INSULINASE"/>
    <property type="match status" value="1"/>
</dbReference>
<dbReference type="GO" id="GO:0004222">
    <property type="term" value="F:metalloendopeptidase activity"/>
    <property type="evidence" value="ECO:0007669"/>
    <property type="project" value="InterPro"/>
</dbReference>
<organism evidence="7 8">
    <name type="scientific">Pyruvatibacter mobilis</name>
    <dbReference type="NCBI Taxonomy" id="1712261"/>
    <lineage>
        <taxon>Bacteria</taxon>
        <taxon>Pseudomonadati</taxon>
        <taxon>Pseudomonadota</taxon>
        <taxon>Alphaproteobacteria</taxon>
        <taxon>Hyphomicrobiales</taxon>
        <taxon>Parvibaculaceae</taxon>
        <taxon>Pyruvatibacter</taxon>
    </lineage>
</organism>
<protein>
    <submittedName>
        <fullName evidence="7">Insulinase family protein</fullName>
    </submittedName>
</protein>
<evidence type="ECO:0000256" key="4">
    <source>
        <dbReference type="RuleBase" id="RU004447"/>
    </source>
</evidence>
<dbReference type="EMBL" id="WXYQ01000007">
    <property type="protein sequence ID" value="NBG96251.1"/>
    <property type="molecule type" value="Genomic_DNA"/>
</dbReference>
<evidence type="ECO:0000259" key="5">
    <source>
        <dbReference type="Pfam" id="PF00675"/>
    </source>
</evidence>
<evidence type="ECO:0000256" key="2">
    <source>
        <dbReference type="ARBA" id="ARBA00007261"/>
    </source>
</evidence>
<keyword evidence="3" id="KW-0378">Hydrolase</keyword>
<evidence type="ECO:0000256" key="3">
    <source>
        <dbReference type="ARBA" id="ARBA00023049"/>
    </source>
</evidence>
<accession>A0A845QDZ4</accession>